<evidence type="ECO:0000313" key="2">
    <source>
        <dbReference type="Proteomes" id="UP001154282"/>
    </source>
</evidence>
<protein>
    <submittedName>
        <fullName evidence="1">Uncharacterized protein</fullName>
    </submittedName>
</protein>
<comment type="caution">
    <text evidence="1">The sequence shown here is derived from an EMBL/GenBank/DDBJ whole genome shotgun (WGS) entry which is preliminary data.</text>
</comment>
<dbReference type="EMBL" id="CAMGYJ010000005">
    <property type="protein sequence ID" value="CAI0426578.1"/>
    <property type="molecule type" value="Genomic_DNA"/>
</dbReference>
<gene>
    <name evidence="1" type="ORF">LITE_LOCUS20850</name>
</gene>
<sequence length="35" mass="4254">MLLIMTKKSIISNTQNQPQHIIGRTNPMFYFYFNY</sequence>
<dbReference type="AlphaFoldDB" id="A0AAV0KWJ6"/>
<reference evidence="1" key="1">
    <citation type="submission" date="2022-08" db="EMBL/GenBank/DDBJ databases">
        <authorList>
            <person name="Gutierrez-Valencia J."/>
        </authorList>
    </citation>
    <scope>NUCLEOTIDE SEQUENCE</scope>
</reference>
<accession>A0AAV0KWJ6</accession>
<organism evidence="1 2">
    <name type="scientific">Linum tenue</name>
    <dbReference type="NCBI Taxonomy" id="586396"/>
    <lineage>
        <taxon>Eukaryota</taxon>
        <taxon>Viridiplantae</taxon>
        <taxon>Streptophyta</taxon>
        <taxon>Embryophyta</taxon>
        <taxon>Tracheophyta</taxon>
        <taxon>Spermatophyta</taxon>
        <taxon>Magnoliopsida</taxon>
        <taxon>eudicotyledons</taxon>
        <taxon>Gunneridae</taxon>
        <taxon>Pentapetalae</taxon>
        <taxon>rosids</taxon>
        <taxon>fabids</taxon>
        <taxon>Malpighiales</taxon>
        <taxon>Linaceae</taxon>
        <taxon>Linum</taxon>
    </lineage>
</organism>
<dbReference type="Proteomes" id="UP001154282">
    <property type="component" value="Unassembled WGS sequence"/>
</dbReference>
<proteinExistence type="predicted"/>
<evidence type="ECO:0000313" key="1">
    <source>
        <dbReference type="EMBL" id="CAI0426578.1"/>
    </source>
</evidence>
<keyword evidence="2" id="KW-1185">Reference proteome</keyword>
<name>A0AAV0KWJ6_9ROSI</name>